<reference evidence="12" key="1">
    <citation type="submission" date="2013-02" db="EMBL/GenBank/DDBJ databases">
        <authorList>
            <person name="Hughes D."/>
        </authorList>
    </citation>
    <scope>NUCLEOTIDE SEQUENCE</scope>
    <source>
        <strain>Durham</strain>
        <strain evidence="12">NC isolate 2 -- Noor lab</strain>
    </source>
</reference>
<dbReference type="PANTHER" id="PTHR24336:SF8">
    <property type="entry name" value="LADYBIRD EARLY-RELATED"/>
    <property type="match status" value="1"/>
</dbReference>
<dbReference type="HOGENOM" id="CLU_138769_0_0_1"/>
<dbReference type="FunFam" id="1.10.10.60:FF:000098">
    <property type="entry name" value="Transcription factor LBX1"/>
    <property type="match status" value="1"/>
</dbReference>
<keyword evidence="3 6" id="KW-0238">DNA-binding</keyword>
<name>T1H6H9_MEGSC</name>
<evidence type="ECO:0000313" key="12">
    <source>
        <dbReference type="Proteomes" id="UP000015102"/>
    </source>
</evidence>
<proteinExistence type="predicted"/>
<dbReference type="InterPro" id="IPR051892">
    <property type="entry name" value="LBX_TF"/>
</dbReference>
<feature type="DNA-binding region" description="Homeobox" evidence="6">
    <location>
        <begin position="21"/>
        <end position="80"/>
    </location>
</feature>
<comment type="subcellular location">
    <subcellularLocation>
        <location evidence="1 6 7">Nucleus</location>
    </subcellularLocation>
</comment>
<dbReference type="GO" id="GO:0005634">
    <property type="term" value="C:nucleus"/>
    <property type="evidence" value="ECO:0007669"/>
    <property type="project" value="UniProtKB-SubCell"/>
</dbReference>
<keyword evidence="12" id="KW-1185">Reference proteome</keyword>
<evidence type="ECO:0000256" key="9">
    <source>
        <dbReference type="SAM" id="MobiDB-lite"/>
    </source>
</evidence>
<dbReference type="GO" id="GO:1990837">
    <property type="term" value="F:sequence-specific double-stranded DNA binding"/>
    <property type="evidence" value="ECO:0007669"/>
    <property type="project" value="TreeGrafter"/>
</dbReference>
<evidence type="ECO:0000256" key="7">
    <source>
        <dbReference type="RuleBase" id="RU000682"/>
    </source>
</evidence>
<keyword evidence="2" id="KW-0217">Developmental protein</keyword>
<dbReference type="InterPro" id="IPR001356">
    <property type="entry name" value="HD"/>
</dbReference>
<feature type="region of interest" description="Disordered" evidence="9">
    <location>
        <begin position="1"/>
        <end position="25"/>
    </location>
</feature>
<dbReference type="EnsemblMetazoa" id="MESCA012312-RA">
    <property type="protein sequence ID" value="MESCA012312-PA"/>
    <property type="gene ID" value="MESCA012312"/>
</dbReference>
<dbReference type="AlphaFoldDB" id="T1H6H9"/>
<dbReference type="InterPro" id="IPR017970">
    <property type="entry name" value="Homeobox_CS"/>
</dbReference>
<feature type="domain" description="Homeobox" evidence="10">
    <location>
        <begin position="19"/>
        <end position="79"/>
    </location>
</feature>
<evidence type="ECO:0000256" key="6">
    <source>
        <dbReference type="PROSITE-ProRule" id="PRU00108"/>
    </source>
</evidence>
<organism evidence="11 12">
    <name type="scientific">Megaselia scalaris</name>
    <name type="common">Humpbacked fly</name>
    <name type="synonym">Phora scalaris</name>
    <dbReference type="NCBI Taxonomy" id="36166"/>
    <lineage>
        <taxon>Eukaryota</taxon>
        <taxon>Metazoa</taxon>
        <taxon>Ecdysozoa</taxon>
        <taxon>Arthropoda</taxon>
        <taxon>Hexapoda</taxon>
        <taxon>Insecta</taxon>
        <taxon>Pterygota</taxon>
        <taxon>Neoptera</taxon>
        <taxon>Endopterygota</taxon>
        <taxon>Diptera</taxon>
        <taxon>Brachycera</taxon>
        <taxon>Muscomorpha</taxon>
        <taxon>Platypezoidea</taxon>
        <taxon>Phoridae</taxon>
        <taxon>Megaseliini</taxon>
        <taxon>Megaselia</taxon>
    </lineage>
</organism>
<dbReference type="PROSITE" id="PS00027">
    <property type="entry name" value="HOMEOBOX_1"/>
    <property type="match status" value="1"/>
</dbReference>
<dbReference type="SUPFAM" id="SSF46689">
    <property type="entry name" value="Homeodomain-like"/>
    <property type="match status" value="1"/>
</dbReference>
<dbReference type="Proteomes" id="UP000015102">
    <property type="component" value="Unassembled WGS sequence"/>
</dbReference>
<dbReference type="PANTHER" id="PTHR24336">
    <property type="entry name" value="TRANSCRIPTION FACTOR LBX"/>
    <property type="match status" value="1"/>
</dbReference>
<sequence length="112" mass="13093">SFFADDSHMNLFSTRPQQKKKRKSRTAFTNHQIFGLEKRFLYQKYLSPVDRDEIAASLGLTGAQVITWFQNRRAKLKRDIEELKKDVESVKMMSGHSASFLENLNELNILKK</sequence>
<evidence type="ECO:0000256" key="2">
    <source>
        <dbReference type="ARBA" id="ARBA00022473"/>
    </source>
</evidence>
<protein>
    <recommendedName>
        <fullName evidence="10">Homeobox domain-containing protein</fullName>
    </recommendedName>
</protein>
<evidence type="ECO:0000256" key="1">
    <source>
        <dbReference type="ARBA" id="ARBA00004123"/>
    </source>
</evidence>
<dbReference type="PRINTS" id="PR00031">
    <property type="entry name" value="HTHREPRESSR"/>
</dbReference>
<keyword evidence="4 6" id="KW-0371">Homeobox</keyword>
<feature type="coiled-coil region" evidence="8">
    <location>
        <begin position="66"/>
        <end position="93"/>
    </location>
</feature>
<dbReference type="GO" id="GO:0000981">
    <property type="term" value="F:DNA-binding transcription factor activity, RNA polymerase II-specific"/>
    <property type="evidence" value="ECO:0007669"/>
    <property type="project" value="InterPro"/>
</dbReference>
<evidence type="ECO:0000313" key="11">
    <source>
        <dbReference type="EnsemblMetazoa" id="MESCA012312-PA"/>
    </source>
</evidence>
<dbReference type="PROSITE" id="PS50071">
    <property type="entry name" value="HOMEOBOX_2"/>
    <property type="match status" value="1"/>
</dbReference>
<evidence type="ECO:0000256" key="8">
    <source>
        <dbReference type="SAM" id="Coils"/>
    </source>
</evidence>
<dbReference type="OMA" id="RRMARYC"/>
<dbReference type="InterPro" id="IPR009057">
    <property type="entry name" value="Homeodomain-like_sf"/>
</dbReference>
<dbReference type="InterPro" id="IPR000047">
    <property type="entry name" value="HTH_motif"/>
</dbReference>
<reference evidence="11" key="2">
    <citation type="submission" date="2015-06" db="UniProtKB">
        <authorList>
            <consortium name="EnsemblMetazoa"/>
        </authorList>
    </citation>
    <scope>IDENTIFICATION</scope>
</reference>
<evidence type="ECO:0000256" key="3">
    <source>
        <dbReference type="ARBA" id="ARBA00023125"/>
    </source>
</evidence>
<dbReference type="Pfam" id="PF00046">
    <property type="entry name" value="Homeodomain"/>
    <property type="match status" value="1"/>
</dbReference>
<keyword evidence="8" id="KW-0175">Coiled coil</keyword>
<keyword evidence="5 6" id="KW-0539">Nucleus</keyword>
<dbReference type="SMART" id="SM00389">
    <property type="entry name" value="HOX"/>
    <property type="match status" value="1"/>
</dbReference>
<evidence type="ECO:0000256" key="4">
    <source>
        <dbReference type="ARBA" id="ARBA00023155"/>
    </source>
</evidence>
<accession>T1H6H9</accession>
<evidence type="ECO:0000259" key="10">
    <source>
        <dbReference type="PROSITE" id="PS50071"/>
    </source>
</evidence>
<dbReference type="Gene3D" id="1.10.10.60">
    <property type="entry name" value="Homeodomain-like"/>
    <property type="match status" value="1"/>
</dbReference>
<dbReference type="CDD" id="cd00086">
    <property type="entry name" value="homeodomain"/>
    <property type="match status" value="1"/>
</dbReference>
<evidence type="ECO:0000256" key="5">
    <source>
        <dbReference type="ARBA" id="ARBA00023242"/>
    </source>
</evidence>